<dbReference type="InterPro" id="IPR013221">
    <property type="entry name" value="Mur_ligase_cen"/>
</dbReference>
<evidence type="ECO:0000256" key="14">
    <source>
        <dbReference type="ARBA" id="ARBA00030398"/>
    </source>
</evidence>
<dbReference type="RefSeq" id="WP_117312479.1">
    <property type="nucleotide sequence ID" value="NZ_JBHRUJ010000016.1"/>
</dbReference>
<evidence type="ECO:0000256" key="3">
    <source>
        <dbReference type="ARBA" id="ARBA00004752"/>
    </source>
</evidence>
<keyword evidence="17 18" id="KW-0131">Cell cycle</keyword>
<dbReference type="Pfam" id="PF21799">
    <property type="entry name" value="MurD-like_N"/>
    <property type="match status" value="1"/>
</dbReference>
<comment type="catalytic activity">
    <reaction evidence="16 17 18">
        <text>UDP-N-acetyl-alpha-D-muramoyl-L-alanine + D-glutamate + ATP = UDP-N-acetyl-alpha-D-muramoyl-L-alanyl-D-glutamate + ADP + phosphate + H(+)</text>
        <dbReference type="Rhea" id="RHEA:16429"/>
        <dbReference type="ChEBI" id="CHEBI:15378"/>
        <dbReference type="ChEBI" id="CHEBI:29986"/>
        <dbReference type="ChEBI" id="CHEBI:30616"/>
        <dbReference type="ChEBI" id="CHEBI:43474"/>
        <dbReference type="ChEBI" id="CHEBI:83898"/>
        <dbReference type="ChEBI" id="CHEBI:83900"/>
        <dbReference type="ChEBI" id="CHEBI:456216"/>
        <dbReference type="EC" id="6.3.2.9"/>
    </reaction>
</comment>
<proteinExistence type="inferred from homology"/>
<evidence type="ECO:0000256" key="9">
    <source>
        <dbReference type="ARBA" id="ARBA00022741"/>
    </source>
</evidence>
<dbReference type="EMBL" id="JBHRUJ010000016">
    <property type="protein sequence ID" value="MFC3211209.1"/>
    <property type="molecule type" value="Genomic_DNA"/>
</dbReference>
<dbReference type="NCBIfam" id="TIGR01087">
    <property type="entry name" value="murD"/>
    <property type="match status" value="1"/>
</dbReference>
<dbReference type="Pfam" id="PF08245">
    <property type="entry name" value="Mur_ligase_M"/>
    <property type="match status" value="1"/>
</dbReference>
<dbReference type="GO" id="GO:0008764">
    <property type="term" value="F:UDP-N-acetylmuramoylalanine-D-glutamate ligase activity"/>
    <property type="evidence" value="ECO:0007669"/>
    <property type="project" value="UniProtKB-EC"/>
</dbReference>
<dbReference type="PANTHER" id="PTHR43692">
    <property type="entry name" value="UDP-N-ACETYLMURAMOYLALANINE--D-GLUTAMATE LIGASE"/>
    <property type="match status" value="1"/>
</dbReference>
<name>A0ABV7KP51_PLAOK</name>
<dbReference type="InterPro" id="IPR036565">
    <property type="entry name" value="Mur-like_cat_sf"/>
</dbReference>
<evidence type="ECO:0000256" key="4">
    <source>
        <dbReference type="ARBA" id="ARBA00010416"/>
    </source>
</evidence>
<evidence type="ECO:0000313" key="21">
    <source>
        <dbReference type="EMBL" id="MFC3211209.1"/>
    </source>
</evidence>
<evidence type="ECO:0000259" key="19">
    <source>
        <dbReference type="Pfam" id="PF02875"/>
    </source>
</evidence>
<keyword evidence="7 17" id="KW-0963">Cytoplasm</keyword>
<evidence type="ECO:0000313" key="22">
    <source>
        <dbReference type="Proteomes" id="UP001595625"/>
    </source>
</evidence>
<keyword evidence="22" id="KW-1185">Reference proteome</keyword>
<keyword evidence="13 17" id="KW-0961">Cell wall biogenesis/degradation</keyword>
<evidence type="ECO:0000256" key="16">
    <source>
        <dbReference type="ARBA" id="ARBA00047632"/>
    </source>
</evidence>
<dbReference type="Proteomes" id="UP001595625">
    <property type="component" value="Unassembled WGS sequence"/>
</dbReference>
<evidence type="ECO:0000256" key="12">
    <source>
        <dbReference type="ARBA" id="ARBA00022984"/>
    </source>
</evidence>
<keyword evidence="12 17" id="KW-0573">Peptidoglycan synthesis</keyword>
<dbReference type="EC" id="6.3.2.9" evidence="5 17"/>
<evidence type="ECO:0000256" key="17">
    <source>
        <dbReference type="HAMAP-Rule" id="MF_00639"/>
    </source>
</evidence>
<evidence type="ECO:0000256" key="10">
    <source>
        <dbReference type="ARBA" id="ARBA00022840"/>
    </source>
</evidence>
<dbReference type="PANTHER" id="PTHR43692:SF1">
    <property type="entry name" value="UDP-N-ACETYLMURAMOYLALANINE--D-GLUTAMATE LIGASE"/>
    <property type="match status" value="1"/>
</dbReference>
<dbReference type="HAMAP" id="MF_00639">
    <property type="entry name" value="MurD"/>
    <property type="match status" value="1"/>
</dbReference>
<dbReference type="Gene3D" id="3.90.190.20">
    <property type="entry name" value="Mur ligase, C-terminal domain"/>
    <property type="match status" value="1"/>
</dbReference>
<reference evidence="22" key="1">
    <citation type="journal article" date="2019" name="Int. J. Syst. Evol. Microbiol.">
        <title>The Global Catalogue of Microorganisms (GCM) 10K type strain sequencing project: providing services to taxonomists for standard genome sequencing and annotation.</title>
        <authorList>
            <consortium name="The Broad Institute Genomics Platform"/>
            <consortium name="The Broad Institute Genome Sequencing Center for Infectious Disease"/>
            <person name="Wu L."/>
            <person name="Ma J."/>
        </authorList>
    </citation>
    <scope>NUCLEOTIDE SEQUENCE [LARGE SCALE GENOMIC DNA]</scope>
    <source>
        <strain evidence="22">CCM 320</strain>
    </source>
</reference>
<dbReference type="SUPFAM" id="SSF53623">
    <property type="entry name" value="MurD-like peptide ligases, catalytic domain"/>
    <property type="match status" value="1"/>
</dbReference>
<gene>
    <name evidence="17 21" type="primary">murD</name>
    <name evidence="21" type="ORF">ACFOEJ_09015</name>
</gene>
<evidence type="ECO:0000256" key="8">
    <source>
        <dbReference type="ARBA" id="ARBA00022598"/>
    </source>
</evidence>
<dbReference type="InterPro" id="IPR004101">
    <property type="entry name" value="Mur_ligase_C"/>
</dbReference>
<dbReference type="InterPro" id="IPR036615">
    <property type="entry name" value="Mur_ligase_C_dom_sf"/>
</dbReference>
<dbReference type="Gene3D" id="3.40.50.720">
    <property type="entry name" value="NAD(P)-binding Rossmann-like Domain"/>
    <property type="match status" value="1"/>
</dbReference>
<organism evidence="21 22">
    <name type="scientific">Planomicrobium okeanokoites</name>
    <name type="common">Planococcus okeanokoites</name>
    <name type="synonym">Flavobacterium okeanokoites</name>
    <dbReference type="NCBI Taxonomy" id="244"/>
    <lineage>
        <taxon>Bacteria</taxon>
        <taxon>Bacillati</taxon>
        <taxon>Bacillota</taxon>
        <taxon>Bacilli</taxon>
        <taxon>Bacillales</taxon>
        <taxon>Caryophanaceae</taxon>
        <taxon>Planomicrobium</taxon>
    </lineage>
</organism>
<dbReference type="Gene3D" id="3.40.1190.10">
    <property type="entry name" value="Mur-like, catalytic domain"/>
    <property type="match status" value="1"/>
</dbReference>
<dbReference type="InterPro" id="IPR005762">
    <property type="entry name" value="MurD"/>
</dbReference>
<evidence type="ECO:0000256" key="2">
    <source>
        <dbReference type="ARBA" id="ARBA00004496"/>
    </source>
</evidence>
<evidence type="ECO:0000259" key="20">
    <source>
        <dbReference type="Pfam" id="PF08245"/>
    </source>
</evidence>
<comment type="similarity">
    <text evidence="4 17">Belongs to the MurCDEF family.</text>
</comment>
<evidence type="ECO:0000256" key="18">
    <source>
        <dbReference type="RuleBase" id="RU003664"/>
    </source>
</evidence>
<evidence type="ECO:0000256" key="1">
    <source>
        <dbReference type="ARBA" id="ARBA00002734"/>
    </source>
</evidence>
<sequence length="452" mass="49947">MKELEQVHQKKVLVLGLAKSGFTAARLLHKLGAFVTVNDAKPFEENPEAQELLNLGVTVICGRHPEDLLDEGFELLVKNPGISYTNPMIRAAEEKGIPVWTEIEIAYKISEAPFIGITGSNGKTTTTTLLFHMLNQDEKKPLIAGNIGTVASGVAEHAEADNVIVTELSSFQLKGTESFRPRIAIITNLYEAHLDYHGTKEDYEASKMKLTQNQTSEDYFIYNADQPHLAAYAQKCKAQLIPFTLKGKTEESISADDQYVYWQGKKLIDRSEIMLGGQHNLENILAAAAAALLWGGTEETIIRVLSSFTGVKHRSQFVVNWKGRKFYNDSKATNALATKSALEAFPGNIVLLAGGLERNHSLEELRPYMNRVKALVTFGETSDRFGEFAADCGVQRVEKVSDMLSAVEKAVSHSENGDTILLSPACASWDQYENFEIRGDAFIEAVRKVTEA</sequence>
<keyword evidence="11 17" id="KW-0133">Cell shape</keyword>
<dbReference type="SUPFAM" id="SSF53244">
    <property type="entry name" value="MurD-like peptide ligases, peptide-binding domain"/>
    <property type="match status" value="1"/>
</dbReference>
<feature type="domain" description="Mur ligase C-terminal" evidence="19">
    <location>
        <begin position="313"/>
        <end position="426"/>
    </location>
</feature>
<evidence type="ECO:0000256" key="15">
    <source>
        <dbReference type="ARBA" id="ARBA00032324"/>
    </source>
</evidence>
<comment type="function">
    <text evidence="1 17 18">Cell wall formation. Catalyzes the addition of glutamate to the nucleotide precursor UDP-N-acetylmuramoyl-L-alanine (UMA).</text>
</comment>
<evidence type="ECO:0000256" key="6">
    <source>
        <dbReference type="ARBA" id="ARBA00015655"/>
    </source>
</evidence>
<comment type="subcellular location">
    <subcellularLocation>
        <location evidence="2 17 18">Cytoplasm</location>
    </subcellularLocation>
</comment>
<keyword evidence="17 18" id="KW-0132">Cell division</keyword>
<evidence type="ECO:0000256" key="11">
    <source>
        <dbReference type="ARBA" id="ARBA00022960"/>
    </source>
</evidence>
<evidence type="ECO:0000256" key="13">
    <source>
        <dbReference type="ARBA" id="ARBA00023316"/>
    </source>
</evidence>
<dbReference type="Pfam" id="PF02875">
    <property type="entry name" value="Mur_ligase_C"/>
    <property type="match status" value="1"/>
</dbReference>
<comment type="caution">
    <text evidence="21">The sequence shown here is derived from an EMBL/GenBank/DDBJ whole genome shotgun (WGS) entry which is preliminary data.</text>
</comment>
<keyword evidence="9 17" id="KW-0547">Nucleotide-binding</keyword>
<protein>
    <recommendedName>
        <fullName evidence="6 17">UDP-N-acetylmuramoylalanine--D-glutamate ligase</fullName>
        <ecNumber evidence="5 17">6.3.2.9</ecNumber>
    </recommendedName>
    <alternativeName>
        <fullName evidence="15 17">D-glutamic acid-adding enzyme</fullName>
    </alternativeName>
    <alternativeName>
        <fullName evidence="14 17">UDP-N-acetylmuramoyl-L-alanyl-D-glutamate synthetase</fullName>
    </alternativeName>
</protein>
<feature type="binding site" evidence="17">
    <location>
        <begin position="119"/>
        <end position="125"/>
    </location>
    <ligand>
        <name>ATP</name>
        <dbReference type="ChEBI" id="CHEBI:30616"/>
    </ligand>
</feature>
<evidence type="ECO:0000256" key="5">
    <source>
        <dbReference type="ARBA" id="ARBA00012212"/>
    </source>
</evidence>
<keyword evidence="8 17" id="KW-0436">Ligase</keyword>
<feature type="domain" description="Mur ligase central" evidence="20">
    <location>
        <begin position="117"/>
        <end position="291"/>
    </location>
</feature>
<dbReference type="SUPFAM" id="SSF51984">
    <property type="entry name" value="MurCD N-terminal domain"/>
    <property type="match status" value="1"/>
</dbReference>
<accession>A0ABV7KP51</accession>
<evidence type="ECO:0000256" key="7">
    <source>
        <dbReference type="ARBA" id="ARBA00022490"/>
    </source>
</evidence>
<comment type="pathway">
    <text evidence="3 17 18">Cell wall biogenesis; peptidoglycan biosynthesis.</text>
</comment>
<keyword evidence="10 17" id="KW-0067">ATP-binding</keyword>